<evidence type="ECO:0000313" key="1">
    <source>
        <dbReference type="EMBL" id="MEW9267755.1"/>
    </source>
</evidence>
<evidence type="ECO:0000313" key="2">
    <source>
        <dbReference type="Proteomes" id="UP001555826"/>
    </source>
</evidence>
<evidence type="ECO:0008006" key="3">
    <source>
        <dbReference type="Google" id="ProtNLM"/>
    </source>
</evidence>
<dbReference type="SUPFAM" id="SSF53335">
    <property type="entry name" value="S-adenosyl-L-methionine-dependent methyltransferases"/>
    <property type="match status" value="1"/>
</dbReference>
<dbReference type="RefSeq" id="WP_367641228.1">
    <property type="nucleotide sequence ID" value="NZ_JBFNQN010000022.1"/>
</dbReference>
<dbReference type="EMBL" id="JBFNQN010000022">
    <property type="protein sequence ID" value="MEW9267755.1"/>
    <property type="molecule type" value="Genomic_DNA"/>
</dbReference>
<name>A0ABV3PDM8_9ACTN</name>
<keyword evidence="2" id="KW-1185">Reference proteome</keyword>
<accession>A0ABV3PDM8</accession>
<organism evidence="1 2">
    <name type="scientific">Kineococcus endophyticus</name>
    <dbReference type="NCBI Taxonomy" id="1181883"/>
    <lineage>
        <taxon>Bacteria</taxon>
        <taxon>Bacillati</taxon>
        <taxon>Actinomycetota</taxon>
        <taxon>Actinomycetes</taxon>
        <taxon>Kineosporiales</taxon>
        <taxon>Kineosporiaceae</taxon>
        <taxon>Kineococcus</taxon>
    </lineage>
</organism>
<comment type="caution">
    <text evidence="1">The sequence shown here is derived from an EMBL/GenBank/DDBJ whole genome shotgun (WGS) entry which is preliminary data.</text>
</comment>
<gene>
    <name evidence="1" type="ORF">AB1207_23680</name>
</gene>
<protein>
    <recommendedName>
        <fullName evidence="3">Methyltransferase family protein</fullName>
    </recommendedName>
</protein>
<reference evidence="1 2" key="1">
    <citation type="submission" date="2024-07" db="EMBL/GenBank/DDBJ databases">
        <authorList>
            <person name="Thanompreechachai J."/>
            <person name="Duangmal K."/>
        </authorList>
    </citation>
    <scope>NUCLEOTIDE SEQUENCE [LARGE SCALE GENOMIC DNA]</scope>
    <source>
        <strain evidence="1 2">KCTC 19886</strain>
    </source>
</reference>
<proteinExistence type="predicted"/>
<dbReference type="Proteomes" id="UP001555826">
    <property type="component" value="Unassembled WGS sequence"/>
</dbReference>
<dbReference type="InterPro" id="IPR029063">
    <property type="entry name" value="SAM-dependent_MTases_sf"/>
</dbReference>
<dbReference type="Gene3D" id="3.40.50.150">
    <property type="entry name" value="Vaccinia Virus protein VP39"/>
    <property type="match status" value="1"/>
</dbReference>
<sequence>MAGGPAAWARAVARLLRPGGVFLVHDVHPTTSALQYDRDDDLLVLGEPYFSGGGPSRFDDGTTYASDTRMQNAVTYQWTHDLGEVLNSLLAAGLRIEAFHEHRSIPWKALPTLVRGGRGWELPEGSAQCPLMFSLVARRP</sequence>